<feature type="compositionally biased region" description="Low complexity" evidence="3">
    <location>
        <begin position="907"/>
        <end position="916"/>
    </location>
</feature>
<dbReference type="GO" id="GO:0046872">
    <property type="term" value="F:metal ion binding"/>
    <property type="evidence" value="ECO:0007669"/>
    <property type="project" value="UniProtKB-KW"/>
</dbReference>
<keyword evidence="1" id="KW-0575">Peroxidase</keyword>
<reference evidence="4" key="1">
    <citation type="submission" date="2020-11" db="EMBL/GenBank/DDBJ databases">
        <authorList>
            <person name="Tran Van P."/>
        </authorList>
    </citation>
    <scope>NUCLEOTIDE SEQUENCE</scope>
</reference>
<dbReference type="PANTHER" id="PTHR11475">
    <property type="entry name" value="OXIDASE/PEROXIDASE"/>
    <property type="match status" value="1"/>
</dbReference>
<feature type="region of interest" description="Disordered" evidence="3">
    <location>
        <begin position="872"/>
        <end position="923"/>
    </location>
</feature>
<dbReference type="PROSITE" id="PS50292">
    <property type="entry name" value="PEROXIDASE_3"/>
    <property type="match status" value="1"/>
</dbReference>
<name>A0A7R9AZR8_TIMSH</name>
<sequence>MNKDSIPGLSGEEIQTISGVSLVAERSCGDGRMSFSEDSINKLDAQSSPKLLLNLFLTIFKRLIVLSAEQLVTGNGTACFSPEFGPSSLSGFQQGCGPQVSVCQKSKYRSLDGTCNNPYKPTWGAANTPYARVKPAKYADGVQDPPVSHSGKPLPGARLVSAVLFPDADIPDPKWTLIAMQWGQIITHDLSQAAGTTQAKAHSTNCCSEDKAEAIPKEYRDPSCFPIEVLHDDPHYAQHSQQCMNFVRTTTDLSQGCSQPFKPAEQIVAVTHFMDCSIIYGSSKQQTDSLREWKGGRLRMEYRHGKGFPPSSTNKSSICDHISKQEACYVAGDSRVNQNPQLTILHVVLIREHNRVAGHLNKLNPHWDDNKLFHEARKIVIAEHQHISYYEWLPYLPCTQPVLVVNGVKLTRVESGGDCVSAGLADLFAIVPVTKTRRNDLTTHFPSWESTKHHGLTYDTHDYTHDYSEHVDPSVINGHATAAFRYFHTNIAGYLHLVTEHRSSYSSLRLSDHFNRPEIIEEGENFDHLIRGMTTQSQECTDQYFTSEVSVHMIRVRSVLTSTSLASCDYEAFITLETGVTRKPIEGEQLQCAQLSESAVTTKHSLHYETGVTRKPTEGEQLQCVQLSESAVTTKHSYIRDWGNQQKVSSSNAHSSLNQLLTTKHLLPDAVWGNKETNRSWFALFQITRYLFRNGKETGQDLRAIDIQRGRDHGLASYNDYRHYCGLHRADKFSDFGDYISQEVPSFIHFSFCVKVSMKLFVWLKNYNSIFIPTSHGSTVLQREFQTGCTCNRKLTFLVQGSGEPHMGRQKREWFEISFQLVTCDRACRSRNVFTRKLKPPPSGSERKKKAYYLAEAMQFCVPFIKPLDPPSSGNLPQIPQHETTNKVFENSERCDDDSGSLEDSSDMIQSSQASSPPSPPLI</sequence>
<feature type="binding site" description="axial binding residue" evidence="2">
    <location>
        <position position="488"/>
    </location>
    <ligand>
        <name>heme b</name>
        <dbReference type="ChEBI" id="CHEBI:60344"/>
    </ligand>
    <ligandPart>
        <name>Fe</name>
        <dbReference type="ChEBI" id="CHEBI:18248"/>
    </ligandPart>
</feature>
<feature type="compositionally biased region" description="Polar residues" evidence="3">
    <location>
        <begin position="872"/>
        <end position="889"/>
    </location>
</feature>
<evidence type="ECO:0000256" key="3">
    <source>
        <dbReference type="SAM" id="MobiDB-lite"/>
    </source>
</evidence>
<dbReference type="GO" id="GO:0020037">
    <property type="term" value="F:heme binding"/>
    <property type="evidence" value="ECO:0007669"/>
    <property type="project" value="InterPro"/>
</dbReference>
<feature type="compositionally biased region" description="Acidic residues" evidence="3">
    <location>
        <begin position="895"/>
        <end position="906"/>
    </location>
</feature>
<dbReference type="InterPro" id="IPR019791">
    <property type="entry name" value="Haem_peroxidase_animal"/>
</dbReference>
<keyword evidence="1" id="KW-0560">Oxidoreductase</keyword>
<evidence type="ECO:0000256" key="2">
    <source>
        <dbReference type="PIRSR" id="PIRSR619791-2"/>
    </source>
</evidence>
<dbReference type="PANTHER" id="PTHR11475:SF86">
    <property type="entry name" value="PEROXIDASE"/>
    <property type="match status" value="1"/>
</dbReference>
<gene>
    <name evidence="4" type="ORF">TSIB3V08_LOCUS7712</name>
</gene>
<dbReference type="Pfam" id="PF03098">
    <property type="entry name" value="An_peroxidase"/>
    <property type="match status" value="2"/>
</dbReference>
<dbReference type="AlphaFoldDB" id="A0A7R9AZR8"/>
<keyword evidence="2" id="KW-0479">Metal-binding</keyword>
<dbReference type="InterPro" id="IPR037120">
    <property type="entry name" value="Haem_peroxidase_sf_animal"/>
</dbReference>
<dbReference type="PRINTS" id="PR00457">
    <property type="entry name" value="ANPEROXIDASE"/>
</dbReference>
<organism evidence="4">
    <name type="scientific">Timema shepardi</name>
    <name type="common">Walking stick</name>
    <dbReference type="NCBI Taxonomy" id="629360"/>
    <lineage>
        <taxon>Eukaryota</taxon>
        <taxon>Metazoa</taxon>
        <taxon>Ecdysozoa</taxon>
        <taxon>Arthropoda</taxon>
        <taxon>Hexapoda</taxon>
        <taxon>Insecta</taxon>
        <taxon>Pterygota</taxon>
        <taxon>Neoptera</taxon>
        <taxon>Polyneoptera</taxon>
        <taxon>Phasmatodea</taxon>
        <taxon>Timematodea</taxon>
        <taxon>Timematoidea</taxon>
        <taxon>Timematidae</taxon>
        <taxon>Timema</taxon>
    </lineage>
</organism>
<dbReference type="GO" id="GO:0006979">
    <property type="term" value="P:response to oxidative stress"/>
    <property type="evidence" value="ECO:0007669"/>
    <property type="project" value="InterPro"/>
</dbReference>
<evidence type="ECO:0000256" key="1">
    <source>
        <dbReference type="ARBA" id="ARBA00022559"/>
    </source>
</evidence>
<protein>
    <recommendedName>
        <fullName evidence="5">Peroxidase</fullName>
    </recommendedName>
</protein>
<dbReference type="SUPFAM" id="SSF48113">
    <property type="entry name" value="Heme-dependent peroxidases"/>
    <property type="match status" value="2"/>
</dbReference>
<dbReference type="Gene3D" id="1.10.640.10">
    <property type="entry name" value="Haem peroxidase domain superfamily, animal type"/>
    <property type="match status" value="2"/>
</dbReference>
<keyword evidence="2" id="KW-0349">Heme</keyword>
<proteinExistence type="predicted"/>
<evidence type="ECO:0000313" key="4">
    <source>
        <dbReference type="EMBL" id="CAD7263639.1"/>
    </source>
</evidence>
<dbReference type="GO" id="GO:0004601">
    <property type="term" value="F:peroxidase activity"/>
    <property type="evidence" value="ECO:0007669"/>
    <property type="project" value="UniProtKB-KW"/>
</dbReference>
<keyword evidence="2" id="KW-0408">Iron</keyword>
<evidence type="ECO:0008006" key="5">
    <source>
        <dbReference type="Google" id="ProtNLM"/>
    </source>
</evidence>
<dbReference type="InterPro" id="IPR010255">
    <property type="entry name" value="Haem_peroxidase_sf"/>
</dbReference>
<accession>A0A7R9AZR8</accession>
<dbReference type="EMBL" id="OC003735">
    <property type="protein sequence ID" value="CAD7263639.1"/>
    <property type="molecule type" value="Genomic_DNA"/>
</dbReference>